<dbReference type="AlphaFoldDB" id="A0A1Q9E7I9"/>
<dbReference type="GO" id="GO:0008270">
    <property type="term" value="F:zinc ion binding"/>
    <property type="evidence" value="ECO:0007669"/>
    <property type="project" value="UniProtKB-KW"/>
</dbReference>
<feature type="region of interest" description="Disordered" evidence="2">
    <location>
        <begin position="136"/>
        <end position="185"/>
    </location>
</feature>
<feature type="compositionally biased region" description="Basic and acidic residues" evidence="2">
    <location>
        <begin position="747"/>
        <end position="763"/>
    </location>
</feature>
<dbReference type="Proteomes" id="UP000186817">
    <property type="component" value="Unassembled WGS sequence"/>
</dbReference>
<evidence type="ECO:0000256" key="2">
    <source>
        <dbReference type="SAM" id="MobiDB-lite"/>
    </source>
</evidence>
<dbReference type="GO" id="GO:0003676">
    <property type="term" value="F:nucleic acid binding"/>
    <property type="evidence" value="ECO:0007669"/>
    <property type="project" value="InterPro"/>
</dbReference>
<dbReference type="PROSITE" id="PS50158">
    <property type="entry name" value="ZF_CCHC"/>
    <property type="match status" value="1"/>
</dbReference>
<dbReference type="InterPro" id="IPR001878">
    <property type="entry name" value="Znf_CCHC"/>
</dbReference>
<feature type="compositionally biased region" description="Low complexity" evidence="2">
    <location>
        <begin position="737"/>
        <end position="746"/>
    </location>
</feature>
<gene>
    <name evidence="4" type="ORF">AK812_SmicGene13704</name>
</gene>
<accession>A0A1Q9E7I9</accession>
<evidence type="ECO:0000256" key="1">
    <source>
        <dbReference type="PROSITE-ProRule" id="PRU00047"/>
    </source>
</evidence>
<feature type="region of interest" description="Disordered" evidence="2">
    <location>
        <begin position="709"/>
        <end position="763"/>
    </location>
</feature>
<feature type="domain" description="CCHC-type" evidence="3">
    <location>
        <begin position="367"/>
        <end position="382"/>
    </location>
</feature>
<sequence>MTGTEDGGGKGAPPTWNGDAATFQEYEESCLLWEQGTAWEKRYLCGPKLAAALTGAAKRHVSGRNPSWLSHGRGVQDLLNHLRASLGKPQVSDLTEHLSRYFKGSRRRSGETINDYISRKSEIYLRACQALQRVSPLQKTKATSTSSSTTWTPTWSRRTSYDAGDQEAEPEGDDNQQADAEKWKDDQWSSWSSSWSSAYQAYGYTTPEPLMPELLPDYVQGWYLLHDSGLSGHERNVVQTALQGDFSVARVAQELRNQCAVLDSQRRDLGGRGSSYLGDIQEEEIGEMEAPNDSFLGDIPDEEMENWETAENEAQEAMAAMHNAKRTLKEARQRQNNVRLSRQYFRTNGGGSQSSAPKPRDDSKIHCLRCGQLGHRVANCPQPPQGAQSAKTAEQVDATSSFICYNDVVAEHCGMASEGELAYAQGVSTAEAVSQGKAVIDGGATRTLASCAAMEAIMTLNNRKKGHSGLLKLDKKDCPIFGFGNGETNKCTATVQLAIKADTKPGALTVHCLDQGSGPLLLSVDTLRRLKAVIDFSEDLEILVTMPRATTKESLRAELLMAGEDVPTRWTKMDMEQRLRELREQGLADSEETSSLTTMEQWNKDFRKAARKKATLVEFCRDKLGFETTGNEVMATLESRALKIIMAKAPAEPGDYVGFGKHAKERYQTILAQYPDYAKWVVTMYQESGEDGVDIRLARLAKWLLGQKSGPLKEPKEPPNTQGYMMTSKGTEKTSYRGGRSSSAARGNRDAPEDVDKNAKERDRQMAAMVETLALLRAEVAEMKSERPRKTVAKAEDEGMTDNSFNLISDGEPNAKTSPK</sequence>
<dbReference type="Gene3D" id="2.40.70.10">
    <property type="entry name" value="Acid Proteases"/>
    <property type="match status" value="1"/>
</dbReference>
<proteinExistence type="predicted"/>
<name>A0A1Q9E7I9_SYMMI</name>
<protein>
    <recommendedName>
        <fullName evidence="3">CCHC-type domain-containing protein</fullName>
    </recommendedName>
</protein>
<keyword evidence="1" id="KW-0862">Zinc</keyword>
<keyword evidence="1" id="KW-0479">Metal-binding</keyword>
<feature type="compositionally biased region" description="Low complexity" evidence="2">
    <location>
        <begin position="143"/>
        <end position="158"/>
    </location>
</feature>
<dbReference type="InterPro" id="IPR036875">
    <property type="entry name" value="Znf_CCHC_sf"/>
</dbReference>
<feature type="compositionally biased region" description="Acidic residues" evidence="2">
    <location>
        <begin position="164"/>
        <end position="176"/>
    </location>
</feature>
<feature type="region of interest" description="Disordered" evidence="2">
    <location>
        <begin position="340"/>
        <end position="364"/>
    </location>
</feature>
<comment type="caution">
    <text evidence="4">The sequence shown here is derived from an EMBL/GenBank/DDBJ whole genome shotgun (WGS) entry which is preliminary data.</text>
</comment>
<dbReference type="OrthoDB" id="8026949at2759"/>
<organism evidence="4 5">
    <name type="scientific">Symbiodinium microadriaticum</name>
    <name type="common">Dinoflagellate</name>
    <name type="synonym">Zooxanthella microadriatica</name>
    <dbReference type="NCBI Taxonomy" id="2951"/>
    <lineage>
        <taxon>Eukaryota</taxon>
        <taxon>Sar</taxon>
        <taxon>Alveolata</taxon>
        <taxon>Dinophyceae</taxon>
        <taxon>Suessiales</taxon>
        <taxon>Symbiodiniaceae</taxon>
        <taxon>Symbiodinium</taxon>
    </lineage>
</organism>
<feature type="compositionally biased region" description="Basic and acidic residues" evidence="2">
    <location>
        <begin position="782"/>
        <end position="797"/>
    </location>
</feature>
<keyword evidence="5" id="KW-1185">Reference proteome</keyword>
<dbReference type="SMART" id="SM00343">
    <property type="entry name" value="ZnF_C2HC"/>
    <property type="match status" value="1"/>
</dbReference>
<dbReference type="EMBL" id="LSRX01000238">
    <property type="protein sequence ID" value="OLQ03385.1"/>
    <property type="molecule type" value="Genomic_DNA"/>
</dbReference>
<dbReference type="SUPFAM" id="SSF57756">
    <property type="entry name" value="Retrovirus zinc finger-like domains"/>
    <property type="match status" value="1"/>
</dbReference>
<feature type="compositionally biased region" description="Polar residues" evidence="2">
    <location>
        <begin position="719"/>
        <end position="729"/>
    </location>
</feature>
<keyword evidence="1" id="KW-0863">Zinc-finger</keyword>
<evidence type="ECO:0000259" key="3">
    <source>
        <dbReference type="PROSITE" id="PS50158"/>
    </source>
</evidence>
<dbReference type="InterPro" id="IPR021109">
    <property type="entry name" value="Peptidase_aspartic_dom_sf"/>
</dbReference>
<evidence type="ECO:0000313" key="4">
    <source>
        <dbReference type="EMBL" id="OLQ03385.1"/>
    </source>
</evidence>
<evidence type="ECO:0000313" key="5">
    <source>
        <dbReference type="Proteomes" id="UP000186817"/>
    </source>
</evidence>
<reference evidence="4 5" key="1">
    <citation type="submission" date="2016-02" db="EMBL/GenBank/DDBJ databases">
        <title>Genome analysis of coral dinoflagellate symbionts highlights evolutionary adaptations to a symbiotic lifestyle.</title>
        <authorList>
            <person name="Aranda M."/>
            <person name="Li Y."/>
            <person name="Liew Y.J."/>
            <person name="Baumgarten S."/>
            <person name="Simakov O."/>
            <person name="Wilson M."/>
            <person name="Piel J."/>
            <person name="Ashoor H."/>
            <person name="Bougouffa S."/>
            <person name="Bajic V.B."/>
            <person name="Ryu T."/>
            <person name="Ravasi T."/>
            <person name="Bayer T."/>
            <person name="Micklem G."/>
            <person name="Kim H."/>
            <person name="Bhak J."/>
            <person name="Lajeunesse T.C."/>
            <person name="Voolstra C.R."/>
        </authorList>
    </citation>
    <scope>NUCLEOTIDE SEQUENCE [LARGE SCALE GENOMIC DNA]</scope>
    <source>
        <strain evidence="4 5">CCMP2467</strain>
    </source>
</reference>
<feature type="region of interest" description="Disordered" evidence="2">
    <location>
        <begin position="782"/>
        <end position="820"/>
    </location>
</feature>